<reference evidence="6" key="1">
    <citation type="submission" date="2023-01" db="EMBL/GenBank/DDBJ databases">
        <title>Metagenome sequencing of chrysophaentin producing Chrysophaeum taylorii.</title>
        <authorList>
            <person name="Davison J."/>
            <person name="Bewley C."/>
        </authorList>
    </citation>
    <scope>NUCLEOTIDE SEQUENCE</scope>
    <source>
        <strain evidence="6">NIES-1699</strain>
    </source>
</reference>
<dbReference type="SUPFAM" id="SSF144232">
    <property type="entry name" value="HIT/MYND zinc finger-like"/>
    <property type="match status" value="1"/>
</dbReference>
<keyword evidence="3" id="KW-0862">Zinc</keyword>
<dbReference type="Gene3D" id="3.30.40.10">
    <property type="entry name" value="Zinc/RING finger domain, C3HC4 (zinc finger)"/>
    <property type="match status" value="1"/>
</dbReference>
<dbReference type="Gene3D" id="6.10.140.2220">
    <property type="match status" value="1"/>
</dbReference>
<evidence type="ECO:0000256" key="4">
    <source>
        <dbReference type="PROSITE-ProRule" id="PRU00134"/>
    </source>
</evidence>
<name>A0AAD7UCS1_9STRA</name>
<dbReference type="Gene3D" id="1.25.40.10">
    <property type="entry name" value="Tetratricopeptide repeat domain"/>
    <property type="match status" value="2"/>
</dbReference>
<dbReference type="InterPro" id="IPR053137">
    <property type="entry name" value="NLR-like"/>
</dbReference>
<gene>
    <name evidence="6" type="ORF">CTAYLR_007237</name>
</gene>
<sequence length="349" mass="39159">MKCAVCRREQASKCCGRCGERFYCSAKCQKDDWRRHKSSCVGLEDAIEAASARGRTLFADVETEPGSTCWVCCEPGNLVRGGCACRGNAGCAHVTCFVEVAVADAKRYDQSSWIRCPTCKQKYIGVVELELSLACWKRWRSADGEKRLASETMLASALYRIKEHAVAIRILRRSIHVARRLYGEDHNEVYAVHGNIAFGLFMLGRHVEALALQRQVLAWREARLGATHLDTLRTKENMAGYLLMMIKTTTEEEEEEQPLARTAERYMRESVAARLEIQGPDHRDTLVARVSLAQTLHRTRKLDEARTILLPAVDAMRRILGPDHFETAGAVGLLRRLQRDTTTGADSSS</sequence>
<accession>A0AAD7UCS1</accession>
<dbReference type="Pfam" id="PF13374">
    <property type="entry name" value="TPR_10"/>
    <property type="match status" value="3"/>
</dbReference>
<feature type="domain" description="MYND-type" evidence="5">
    <location>
        <begin position="3"/>
        <end position="40"/>
    </location>
</feature>
<keyword evidence="1" id="KW-0479">Metal-binding</keyword>
<evidence type="ECO:0000313" key="7">
    <source>
        <dbReference type="Proteomes" id="UP001230188"/>
    </source>
</evidence>
<dbReference type="InterPro" id="IPR011990">
    <property type="entry name" value="TPR-like_helical_dom_sf"/>
</dbReference>
<evidence type="ECO:0000259" key="5">
    <source>
        <dbReference type="PROSITE" id="PS50865"/>
    </source>
</evidence>
<evidence type="ECO:0000256" key="1">
    <source>
        <dbReference type="ARBA" id="ARBA00022723"/>
    </source>
</evidence>
<organism evidence="6 7">
    <name type="scientific">Chrysophaeum taylorii</name>
    <dbReference type="NCBI Taxonomy" id="2483200"/>
    <lineage>
        <taxon>Eukaryota</taxon>
        <taxon>Sar</taxon>
        <taxon>Stramenopiles</taxon>
        <taxon>Ochrophyta</taxon>
        <taxon>Pelagophyceae</taxon>
        <taxon>Pelagomonadales</taxon>
        <taxon>Pelagomonadaceae</taxon>
        <taxon>Chrysophaeum</taxon>
    </lineage>
</organism>
<dbReference type="PROSITE" id="PS01360">
    <property type="entry name" value="ZF_MYND_1"/>
    <property type="match status" value="1"/>
</dbReference>
<dbReference type="PROSITE" id="PS50865">
    <property type="entry name" value="ZF_MYND_2"/>
    <property type="match status" value="1"/>
</dbReference>
<dbReference type="InterPro" id="IPR002893">
    <property type="entry name" value="Znf_MYND"/>
</dbReference>
<dbReference type="PANTHER" id="PTHR46082:SF6">
    <property type="entry name" value="AAA+ ATPASE DOMAIN-CONTAINING PROTEIN-RELATED"/>
    <property type="match status" value="1"/>
</dbReference>
<protein>
    <recommendedName>
        <fullName evidence="5">MYND-type domain-containing protein</fullName>
    </recommendedName>
</protein>
<comment type="caution">
    <text evidence="6">The sequence shown here is derived from an EMBL/GenBank/DDBJ whole genome shotgun (WGS) entry which is preliminary data.</text>
</comment>
<dbReference type="EMBL" id="JAQMWT010000439">
    <property type="protein sequence ID" value="KAJ8601328.1"/>
    <property type="molecule type" value="Genomic_DNA"/>
</dbReference>
<keyword evidence="2 4" id="KW-0863">Zinc-finger</keyword>
<dbReference type="Proteomes" id="UP001230188">
    <property type="component" value="Unassembled WGS sequence"/>
</dbReference>
<dbReference type="Pfam" id="PF01753">
    <property type="entry name" value="zf-MYND"/>
    <property type="match status" value="1"/>
</dbReference>
<keyword evidence="7" id="KW-1185">Reference proteome</keyword>
<dbReference type="SUPFAM" id="SSF48452">
    <property type="entry name" value="TPR-like"/>
    <property type="match status" value="1"/>
</dbReference>
<evidence type="ECO:0000256" key="3">
    <source>
        <dbReference type="ARBA" id="ARBA00022833"/>
    </source>
</evidence>
<evidence type="ECO:0000256" key="2">
    <source>
        <dbReference type="ARBA" id="ARBA00022771"/>
    </source>
</evidence>
<dbReference type="AlphaFoldDB" id="A0AAD7UCS1"/>
<dbReference type="GO" id="GO:0008270">
    <property type="term" value="F:zinc ion binding"/>
    <property type="evidence" value="ECO:0007669"/>
    <property type="project" value="UniProtKB-KW"/>
</dbReference>
<dbReference type="InterPro" id="IPR013083">
    <property type="entry name" value="Znf_RING/FYVE/PHD"/>
</dbReference>
<evidence type="ECO:0000313" key="6">
    <source>
        <dbReference type="EMBL" id="KAJ8601328.1"/>
    </source>
</evidence>
<proteinExistence type="predicted"/>
<dbReference type="PANTHER" id="PTHR46082">
    <property type="entry name" value="ATP/GTP-BINDING PROTEIN-RELATED"/>
    <property type="match status" value="1"/>
</dbReference>